<name>A0A1I8M3Y4_MUSDO</name>
<feature type="compositionally biased region" description="Basic residues" evidence="4">
    <location>
        <begin position="121"/>
        <end position="136"/>
    </location>
</feature>
<dbReference type="KEGG" id="mde:101890375"/>
<feature type="compositionally biased region" description="Polar residues" evidence="4">
    <location>
        <begin position="51"/>
        <end position="61"/>
    </location>
</feature>
<dbReference type="PANTHER" id="PTHR23101:SF122">
    <property type="entry name" value="RABAPTIN-5-ASSOCIATED EXCHANGE FACTOR FOR RAB5"/>
    <property type="match status" value="1"/>
</dbReference>
<dbReference type="GO" id="GO:0031267">
    <property type="term" value="F:small GTPase binding"/>
    <property type="evidence" value="ECO:0007669"/>
    <property type="project" value="TreeGrafter"/>
</dbReference>
<organism evidence="7">
    <name type="scientific">Musca domestica</name>
    <name type="common">House fly</name>
    <dbReference type="NCBI Taxonomy" id="7370"/>
    <lineage>
        <taxon>Eukaryota</taxon>
        <taxon>Metazoa</taxon>
        <taxon>Ecdysozoa</taxon>
        <taxon>Arthropoda</taxon>
        <taxon>Hexapoda</taxon>
        <taxon>Insecta</taxon>
        <taxon>Pterygota</taxon>
        <taxon>Neoptera</taxon>
        <taxon>Endopterygota</taxon>
        <taxon>Diptera</taxon>
        <taxon>Brachycera</taxon>
        <taxon>Muscomorpha</taxon>
        <taxon>Muscoidea</taxon>
        <taxon>Muscidae</taxon>
        <taxon>Musca</taxon>
    </lineage>
</organism>
<evidence type="ECO:0000313" key="8">
    <source>
        <dbReference type="Proteomes" id="UP001652621"/>
    </source>
</evidence>
<evidence type="ECO:0000259" key="5">
    <source>
        <dbReference type="PROSITE" id="PS51036"/>
    </source>
</evidence>
<evidence type="ECO:0000256" key="2">
    <source>
        <dbReference type="ARBA" id="ARBA00022771"/>
    </source>
</evidence>
<evidence type="ECO:0000256" key="3">
    <source>
        <dbReference type="ARBA" id="ARBA00022833"/>
    </source>
</evidence>
<dbReference type="Gene3D" id="1.20.1050.80">
    <property type="entry name" value="VPS9 domain"/>
    <property type="match status" value="1"/>
</dbReference>
<dbReference type="Gene3D" id="1.10.246.120">
    <property type="match status" value="1"/>
</dbReference>
<dbReference type="RefSeq" id="XP_058974365.1">
    <property type="nucleotide sequence ID" value="XM_059118382.1"/>
</dbReference>
<dbReference type="eggNOG" id="KOG2319">
    <property type="taxonomic scope" value="Eukaryota"/>
</dbReference>
<dbReference type="PANTHER" id="PTHR23101">
    <property type="entry name" value="RAB GDP/GTP EXCHANGE FACTOR"/>
    <property type="match status" value="1"/>
</dbReference>
<dbReference type="Pfam" id="PF18151">
    <property type="entry name" value="DUF5601"/>
    <property type="match status" value="1"/>
</dbReference>
<feature type="region of interest" description="Disordered" evidence="4">
    <location>
        <begin position="770"/>
        <end position="794"/>
    </location>
</feature>
<reference evidence="9" key="2">
    <citation type="submission" date="2025-05" db="UniProtKB">
        <authorList>
            <consortium name="RefSeq"/>
        </authorList>
    </citation>
    <scope>IDENTIFICATION</scope>
    <source>
        <strain evidence="9">Aabys</strain>
        <tissue evidence="9">Whole body</tissue>
    </source>
</reference>
<evidence type="ECO:0000259" key="6">
    <source>
        <dbReference type="PROSITE" id="PS51205"/>
    </source>
</evidence>
<keyword evidence="3" id="KW-0862">Zinc</keyword>
<dbReference type="GO" id="GO:0030139">
    <property type="term" value="C:endocytic vesicle"/>
    <property type="evidence" value="ECO:0007669"/>
    <property type="project" value="TreeGrafter"/>
</dbReference>
<evidence type="ECO:0000313" key="9">
    <source>
        <dbReference type="RefSeq" id="XP_058974365.1"/>
    </source>
</evidence>
<dbReference type="InterPro" id="IPR045046">
    <property type="entry name" value="Vps9-like"/>
</dbReference>
<evidence type="ECO:0000313" key="7">
    <source>
        <dbReference type="EnsemblMetazoa" id="MDOA001007-PA"/>
    </source>
</evidence>
<feature type="region of interest" description="Disordered" evidence="4">
    <location>
        <begin position="44"/>
        <end position="142"/>
    </location>
</feature>
<dbReference type="GO" id="GO:0005829">
    <property type="term" value="C:cytosol"/>
    <property type="evidence" value="ECO:0007669"/>
    <property type="project" value="TreeGrafter"/>
</dbReference>
<dbReference type="PROSITE" id="PS51036">
    <property type="entry name" value="ZF_A20"/>
    <property type="match status" value="1"/>
</dbReference>
<dbReference type="InterPro" id="IPR041545">
    <property type="entry name" value="DUF5601"/>
</dbReference>
<feature type="compositionally biased region" description="Polar residues" evidence="4">
    <location>
        <begin position="546"/>
        <end position="563"/>
    </location>
</feature>
<feature type="compositionally biased region" description="Low complexity" evidence="4">
    <location>
        <begin position="104"/>
        <end position="120"/>
    </location>
</feature>
<proteinExistence type="predicted"/>
<dbReference type="eggNOG" id="KOG3173">
    <property type="taxonomic scope" value="Eukaryota"/>
</dbReference>
<dbReference type="VEuPathDB" id="VectorBase:MDOA001007"/>
<sequence length="794" mass="89515">MSNTKVQLRMPQQDLKCRNGCGFYGYYQFEGLCSKCFRERNEQRKKLDQVRTASPTSSVTGGQRHDGISVSPRHQPKSTSSGHQKKSETPVENISNTMTKKKSLVPSLVKSLTLQPSSQSSKKHSRQQQQRSHHHKDYVPDPTEAQFILKLRQLRIPDDGRAKLKNEIQHLDYEIRSYLQGNNTKNIDELSELVQNAYSKFSDLVHNDESFQIATNEDREMTIDFFEKVVMTRNHKFLFSPYFTSDEENDVKIQKRIRQLSWITAKHLACCIDEVNAESRELVYNAITELVGIDSFYSPQEKLECTVRCCRHIFELLKHSVGGPASADEFLPALIFVVLKANPVRLHSNINFVTRFTNASRLMSGEGGYYFTNLCCAISFIENLTAQSLSMDQEEFDMLMSGSKPYSTPWESALMACESLHLISENMKRMEMLNTRNQNISKGIAQFNEDLKEFQLEITNKVEAVLAKAPLTILDIKTPEFLIPKARAHLERDQEQLQQIARVLGGHYQYNLISAMDNSNKLSTTSTSRDKHLNSKVLPLPLTPQRVETSSSPKKGISTDDSLLQTSTQSHYLSATDNENIAKMPGRLSPLPPTAGANPTNVDLLFASPIFNYTPFDEQHIRMHDETNDSTDDLLLTAEFRGGLTNINYDFDLSDHSNDNSTTEDVKMNLAEFDPLAETTGLTASSFVSDRPTCLASTPRFPVEFPLDGPNDQQQRIKHEISINLADPPSLLDDSPANESRLPSPLKPMVTDYRGFSSFEIPSISCNTGDFSSLNHSVSNTDADSSTSMDNKPK</sequence>
<dbReference type="SMART" id="SM00167">
    <property type="entry name" value="VPS9"/>
    <property type="match status" value="1"/>
</dbReference>
<reference evidence="7" key="1">
    <citation type="submission" date="2020-05" db="UniProtKB">
        <authorList>
            <consortium name="EnsemblMetazoa"/>
        </authorList>
    </citation>
    <scope>IDENTIFICATION</scope>
    <source>
        <strain evidence="7">Aabys</strain>
    </source>
</reference>
<dbReference type="PROSITE" id="PS51205">
    <property type="entry name" value="VPS9"/>
    <property type="match status" value="1"/>
</dbReference>
<dbReference type="GO" id="GO:0003677">
    <property type="term" value="F:DNA binding"/>
    <property type="evidence" value="ECO:0007669"/>
    <property type="project" value="InterPro"/>
</dbReference>
<dbReference type="Gene3D" id="1.20.5.4770">
    <property type="match status" value="1"/>
</dbReference>
<dbReference type="GO" id="GO:0005085">
    <property type="term" value="F:guanyl-nucleotide exchange factor activity"/>
    <property type="evidence" value="ECO:0007669"/>
    <property type="project" value="InterPro"/>
</dbReference>
<protein>
    <submittedName>
        <fullName evidence="9">Rab5 GDP/GTP exchange factor-like</fullName>
    </submittedName>
</protein>
<dbReference type="InterPro" id="IPR003123">
    <property type="entry name" value="VPS9"/>
</dbReference>
<evidence type="ECO:0000256" key="4">
    <source>
        <dbReference type="SAM" id="MobiDB-lite"/>
    </source>
</evidence>
<dbReference type="SUPFAM" id="SSF109993">
    <property type="entry name" value="VPS9 domain"/>
    <property type="match status" value="1"/>
</dbReference>
<keyword evidence="1" id="KW-0479">Metal-binding</keyword>
<feature type="domain" description="A20-type" evidence="5">
    <location>
        <begin position="11"/>
        <end position="45"/>
    </location>
</feature>
<keyword evidence="8" id="KW-1185">Reference proteome</keyword>
<dbReference type="STRING" id="7370.A0A1I8M3Y4"/>
<feature type="domain" description="VPS9" evidence="6">
    <location>
        <begin position="247"/>
        <end position="390"/>
    </location>
</feature>
<dbReference type="InterPro" id="IPR002653">
    <property type="entry name" value="Znf_A20"/>
</dbReference>
<accession>A0A1I8M3Y4</accession>
<dbReference type="GO" id="GO:0008270">
    <property type="term" value="F:zinc ion binding"/>
    <property type="evidence" value="ECO:0007669"/>
    <property type="project" value="UniProtKB-KW"/>
</dbReference>
<dbReference type="GO" id="GO:0016192">
    <property type="term" value="P:vesicle-mediated transport"/>
    <property type="evidence" value="ECO:0007669"/>
    <property type="project" value="InterPro"/>
</dbReference>
<dbReference type="Proteomes" id="UP001652621">
    <property type="component" value="Unplaced"/>
</dbReference>
<dbReference type="Pfam" id="PF02204">
    <property type="entry name" value="VPS9"/>
    <property type="match status" value="1"/>
</dbReference>
<dbReference type="SUPFAM" id="SSF57716">
    <property type="entry name" value="Glucocorticoid receptor-like (DNA-binding domain)"/>
    <property type="match status" value="1"/>
</dbReference>
<dbReference type="InterPro" id="IPR037191">
    <property type="entry name" value="VPS9_dom_sf"/>
</dbReference>
<dbReference type="RefSeq" id="XP_005185385.2">
    <property type="nucleotide sequence ID" value="XM_005185328.4"/>
</dbReference>
<dbReference type="EnsemblMetazoa" id="MDOA001007-RA">
    <property type="protein sequence ID" value="MDOA001007-PA"/>
    <property type="gene ID" value="MDOA001007"/>
</dbReference>
<feature type="region of interest" description="Disordered" evidence="4">
    <location>
        <begin position="521"/>
        <end position="563"/>
    </location>
</feature>
<feature type="region of interest" description="Disordered" evidence="4">
    <location>
        <begin position="726"/>
        <end position="747"/>
    </location>
</feature>
<dbReference type="AlphaFoldDB" id="A0A1I8M3Y4"/>
<keyword evidence="2" id="KW-0863">Zinc-finger</keyword>
<evidence type="ECO:0000256" key="1">
    <source>
        <dbReference type="ARBA" id="ARBA00022723"/>
    </source>
</evidence>
<gene>
    <name evidence="7" type="primary">101890375</name>
    <name evidence="9" type="synonym">LOC131800707</name>
</gene>
<dbReference type="SMART" id="SM00259">
    <property type="entry name" value="ZnF_A20"/>
    <property type="match status" value="1"/>
</dbReference>
<dbReference type="OrthoDB" id="300289at2759"/>
<dbReference type="Pfam" id="PF01754">
    <property type="entry name" value="zf-A20"/>
    <property type="match status" value="1"/>
</dbReference>
<dbReference type="VEuPathDB" id="VectorBase:MDOMA2_007839"/>